<dbReference type="OMA" id="LEYPCRN"/>
<dbReference type="STRING" id="602072.A0A1R3R9K7"/>
<evidence type="ECO:0000313" key="3">
    <source>
        <dbReference type="Proteomes" id="UP000188318"/>
    </source>
</evidence>
<feature type="compositionally biased region" description="Basic and acidic residues" evidence="1">
    <location>
        <begin position="12"/>
        <end position="29"/>
    </location>
</feature>
<name>A0A1R3R9K7_ASPC5</name>
<sequence>MTGVASPGGPLHRPDSADSILQDHNRCDPSNRGPVVRFVKPVYDTETHSTRGSEEHSKQPEFHDVVVGEVCKVTNKSHLDREPASTCYLDRLPVSIRLRIFGFLFPHDRSVLEVENFPHTEATNLAILRTSHQIYHEASIALFHSLAYRRVVLKKYGASTAYLLRRFPRELKSCHWKWLGSVCYNDQLDKRRPFGSIVLSLGHRSHELAVHRRWDFSLFVTTLRMDVPLRIHDLTIVAIDNWKMPGFDETHLIQDLFSGAFEILGRMLFKGFTKMEIKRLVKLIIARKDPRVQVMRRSDEAEIQVL</sequence>
<dbReference type="AlphaFoldDB" id="A0A1R3R9K7"/>
<organism evidence="2 3">
    <name type="scientific">Aspergillus carbonarius (strain ITEM 5010)</name>
    <dbReference type="NCBI Taxonomy" id="602072"/>
    <lineage>
        <taxon>Eukaryota</taxon>
        <taxon>Fungi</taxon>
        <taxon>Dikarya</taxon>
        <taxon>Ascomycota</taxon>
        <taxon>Pezizomycotina</taxon>
        <taxon>Eurotiomycetes</taxon>
        <taxon>Eurotiomycetidae</taxon>
        <taxon>Eurotiales</taxon>
        <taxon>Aspergillaceae</taxon>
        <taxon>Aspergillus</taxon>
        <taxon>Aspergillus subgen. Circumdati</taxon>
    </lineage>
</organism>
<protein>
    <recommendedName>
        <fullName evidence="4">F-box domain-containing protein</fullName>
    </recommendedName>
</protein>
<gene>
    <name evidence="2" type="ORF">ASPCADRAFT_134563</name>
</gene>
<accession>A0A1R3R9K7</accession>
<evidence type="ECO:0008006" key="4">
    <source>
        <dbReference type="Google" id="ProtNLM"/>
    </source>
</evidence>
<dbReference type="Proteomes" id="UP000188318">
    <property type="component" value="Unassembled WGS sequence"/>
</dbReference>
<dbReference type="OrthoDB" id="4479239at2759"/>
<reference evidence="3" key="1">
    <citation type="journal article" date="2017" name="Genome Biol.">
        <title>Comparative genomics reveals high biological diversity and specific adaptations in the industrially and medically important fungal genus Aspergillus.</title>
        <authorList>
            <person name="de Vries R.P."/>
            <person name="Riley R."/>
            <person name="Wiebenga A."/>
            <person name="Aguilar-Osorio G."/>
            <person name="Amillis S."/>
            <person name="Uchima C.A."/>
            <person name="Anderluh G."/>
            <person name="Asadollahi M."/>
            <person name="Askin M."/>
            <person name="Barry K."/>
            <person name="Battaglia E."/>
            <person name="Bayram O."/>
            <person name="Benocci T."/>
            <person name="Braus-Stromeyer S.A."/>
            <person name="Caldana C."/>
            <person name="Canovas D."/>
            <person name="Cerqueira G.C."/>
            <person name="Chen F."/>
            <person name="Chen W."/>
            <person name="Choi C."/>
            <person name="Clum A."/>
            <person name="Dos Santos R.A."/>
            <person name="Damasio A.R."/>
            <person name="Diallinas G."/>
            <person name="Emri T."/>
            <person name="Fekete E."/>
            <person name="Flipphi M."/>
            <person name="Freyberg S."/>
            <person name="Gallo A."/>
            <person name="Gournas C."/>
            <person name="Habgood R."/>
            <person name="Hainaut M."/>
            <person name="Harispe M.L."/>
            <person name="Henrissat B."/>
            <person name="Hilden K.S."/>
            <person name="Hope R."/>
            <person name="Hossain A."/>
            <person name="Karabika E."/>
            <person name="Karaffa L."/>
            <person name="Karanyi Z."/>
            <person name="Krasevec N."/>
            <person name="Kuo A."/>
            <person name="Kusch H."/>
            <person name="LaButti K."/>
            <person name="Lagendijk E.L."/>
            <person name="Lapidus A."/>
            <person name="Levasseur A."/>
            <person name="Lindquist E."/>
            <person name="Lipzen A."/>
            <person name="Logrieco A.F."/>
            <person name="MacCabe A."/>
            <person name="Maekelae M.R."/>
            <person name="Malavazi I."/>
            <person name="Melin P."/>
            <person name="Meyer V."/>
            <person name="Mielnichuk N."/>
            <person name="Miskei M."/>
            <person name="Molnar A.P."/>
            <person name="Mule G."/>
            <person name="Ngan C.Y."/>
            <person name="Orejas M."/>
            <person name="Orosz E."/>
            <person name="Ouedraogo J.P."/>
            <person name="Overkamp K.M."/>
            <person name="Park H.-S."/>
            <person name="Perrone G."/>
            <person name="Piumi F."/>
            <person name="Punt P.J."/>
            <person name="Ram A.F."/>
            <person name="Ramon A."/>
            <person name="Rauscher S."/>
            <person name="Record E."/>
            <person name="Riano-Pachon D.M."/>
            <person name="Robert V."/>
            <person name="Roehrig J."/>
            <person name="Ruller R."/>
            <person name="Salamov A."/>
            <person name="Salih N.S."/>
            <person name="Samson R.A."/>
            <person name="Sandor E."/>
            <person name="Sanguinetti M."/>
            <person name="Schuetze T."/>
            <person name="Sepcic K."/>
            <person name="Shelest E."/>
            <person name="Sherlock G."/>
            <person name="Sophianopoulou V."/>
            <person name="Squina F.M."/>
            <person name="Sun H."/>
            <person name="Susca A."/>
            <person name="Todd R.B."/>
            <person name="Tsang A."/>
            <person name="Unkles S.E."/>
            <person name="van de Wiele N."/>
            <person name="van Rossen-Uffink D."/>
            <person name="Oliveira J.V."/>
            <person name="Vesth T.C."/>
            <person name="Visser J."/>
            <person name="Yu J.-H."/>
            <person name="Zhou M."/>
            <person name="Andersen M.R."/>
            <person name="Archer D.B."/>
            <person name="Baker S.E."/>
            <person name="Benoit I."/>
            <person name="Brakhage A.A."/>
            <person name="Braus G.H."/>
            <person name="Fischer R."/>
            <person name="Frisvad J.C."/>
            <person name="Goldman G.H."/>
            <person name="Houbraken J."/>
            <person name="Oakley B."/>
            <person name="Pocsi I."/>
            <person name="Scazzocchio C."/>
            <person name="Seiboth B."/>
            <person name="vanKuyk P.A."/>
            <person name="Wortman J."/>
            <person name="Dyer P.S."/>
            <person name="Grigoriev I.V."/>
        </authorList>
    </citation>
    <scope>NUCLEOTIDE SEQUENCE [LARGE SCALE GENOMIC DNA]</scope>
    <source>
        <strain evidence="3">ITEM 5010</strain>
    </source>
</reference>
<dbReference type="VEuPathDB" id="FungiDB:ASPCADRAFT_134563"/>
<keyword evidence="3" id="KW-1185">Reference proteome</keyword>
<feature type="region of interest" description="Disordered" evidence="1">
    <location>
        <begin position="1"/>
        <end position="35"/>
    </location>
</feature>
<proteinExistence type="predicted"/>
<evidence type="ECO:0000256" key="1">
    <source>
        <dbReference type="SAM" id="MobiDB-lite"/>
    </source>
</evidence>
<dbReference type="EMBL" id="KV907512">
    <property type="protein sequence ID" value="OOF91160.1"/>
    <property type="molecule type" value="Genomic_DNA"/>
</dbReference>
<evidence type="ECO:0000313" key="2">
    <source>
        <dbReference type="EMBL" id="OOF91160.1"/>
    </source>
</evidence>